<dbReference type="Gene3D" id="1.10.10.10">
    <property type="entry name" value="Winged helix-like DNA-binding domain superfamily/Winged helix DNA-binding domain"/>
    <property type="match status" value="1"/>
</dbReference>
<dbReference type="EMBL" id="JAERRF010000009">
    <property type="protein sequence ID" value="MBL1098466.1"/>
    <property type="molecule type" value="Genomic_DNA"/>
</dbReference>
<dbReference type="InterPro" id="IPR005119">
    <property type="entry name" value="LysR_subst-bd"/>
</dbReference>
<evidence type="ECO:0000256" key="3">
    <source>
        <dbReference type="ARBA" id="ARBA00023125"/>
    </source>
</evidence>
<dbReference type="InterPro" id="IPR000847">
    <property type="entry name" value="LysR_HTH_N"/>
</dbReference>
<evidence type="ECO:0000313" key="8">
    <source>
        <dbReference type="Proteomes" id="UP000634229"/>
    </source>
</evidence>
<evidence type="ECO:0000313" key="7">
    <source>
        <dbReference type="EMBL" id="MBL1098466.1"/>
    </source>
</evidence>
<keyword evidence="2" id="KW-0805">Transcription regulation</keyword>
<sequence length="331" mass="35771">MEMPRLFDGRLKMRHLLLVDALSRQGTVVSAAAELHVAQPAATRSLQEVEDILGVELYERGPRGVTPTVFGEAFTQHARAVLAQLTQAGRHVVELAEADRGTVVVGTHLAGSNILLPRAIAALKRDHPYLTVIVRESSPEELLLELEAGRIDLVVGRLTAPSGEGLIRRPLYEESIELTVRSCHPLVGTSGIRFADLVAYPWILPGPQTTLRREVEGLFARHGLGLPENRVETTSFLTVRQLLLDTDVVAVLPALLVRDDSRLARLPVPLEAVGHSVGVTASATRTLSPSARAMIRTLKEVAAQMSSTGRTPEQEADDPDGTGHSGPGRPR</sequence>
<name>A0ABS1NEE4_9ACTN</name>
<dbReference type="InterPro" id="IPR036388">
    <property type="entry name" value="WH-like_DNA-bd_sf"/>
</dbReference>
<feature type="domain" description="HTH lysR-type" evidence="6">
    <location>
        <begin position="11"/>
        <end position="68"/>
    </location>
</feature>
<evidence type="ECO:0000256" key="2">
    <source>
        <dbReference type="ARBA" id="ARBA00023015"/>
    </source>
</evidence>
<dbReference type="InterPro" id="IPR050950">
    <property type="entry name" value="HTH-type_LysR_regulators"/>
</dbReference>
<evidence type="ECO:0000256" key="1">
    <source>
        <dbReference type="ARBA" id="ARBA00009437"/>
    </source>
</evidence>
<reference evidence="7 8" key="1">
    <citation type="submission" date="2021-01" db="EMBL/GenBank/DDBJ databases">
        <title>WGS of actinomycetes isolated from Thailand.</title>
        <authorList>
            <person name="Thawai C."/>
        </authorList>
    </citation>
    <scope>NUCLEOTIDE SEQUENCE [LARGE SCALE GENOMIC DNA]</scope>
    <source>
        <strain evidence="7 8">CA1R205</strain>
    </source>
</reference>
<dbReference type="SUPFAM" id="SSF46785">
    <property type="entry name" value="Winged helix' DNA-binding domain"/>
    <property type="match status" value="1"/>
</dbReference>
<accession>A0ABS1NEE4</accession>
<evidence type="ECO:0000259" key="6">
    <source>
        <dbReference type="PROSITE" id="PS50931"/>
    </source>
</evidence>
<evidence type="ECO:0000256" key="4">
    <source>
        <dbReference type="ARBA" id="ARBA00023163"/>
    </source>
</evidence>
<dbReference type="RefSeq" id="WP_201875876.1">
    <property type="nucleotide sequence ID" value="NZ_JAERRF010000009.1"/>
</dbReference>
<dbReference type="PROSITE" id="PS50931">
    <property type="entry name" value="HTH_LYSR"/>
    <property type="match status" value="1"/>
</dbReference>
<dbReference type="InterPro" id="IPR036390">
    <property type="entry name" value="WH_DNA-bd_sf"/>
</dbReference>
<dbReference type="SUPFAM" id="SSF53850">
    <property type="entry name" value="Periplasmic binding protein-like II"/>
    <property type="match status" value="1"/>
</dbReference>
<dbReference type="Proteomes" id="UP000634229">
    <property type="component" value="Unassembled WGS sequence"/>
</dbReference>
<feature type="region of interest" description="Disordered" evidence="5">
    <location>
        <begin position="303"/>
        <end position="331"/>
    </location>
</feature>
<dbReference type="PRINTS" id="PR00039">
    <property type="entry name" value="HTHLYSR"/>
</dbReference>
<dbReference type="Pfam" id="PF03466">
    <property type="entry name" value="LysR_substrate"/>
    <property type="match status" value="1"/>
</dbReference>
<keyword evidence="8" id="KW-1185">Reference proteome</keyword>
<keyword evidence="4" id="KW-0804">Transcription</keyword>
<gene>
    <name evidence="7" type="ORF">JK363_17715</name>
</gene>
<comment type="similarity">
    <text evidence="1">Belongs to the LysR transcriptional regulatory family.</text>
</comment>
<protein>
    <submittedName>
        <fullName evidence="7">LysR family transcriptional regulator</fullName>
    </submittedName>
</protein>
<dbReference type="PANTHER" id="PTHR30419">
    <property type="entry name" value="HTH-TYPE TRANSCRIPTIONAL REGULATOR YBHD"/>
    <property type="match status" value="1"/>
</dbReference>
<organism evidence="7 8">
    <name type="scientific">Streptomyces coffeae</name>
    <dbReference type="NCBI Taxonomy" id="621382"/>
    <lineage>
        <taxon>Bacteria</taxon>
        <taxon>Bacillati</taxon>
        <taxon>Actinomycetota</taxon>
        <taxon>Actinomycetes</taxon>
        <taxon>Kitasatosporales</taxon>
        <taxon>Streptomycetaceae</taxon>
        <taxon>Streptomyces</taxon>
    </lineage>
</organism>
<evidence type="ECO:0000256" key="5">
    <source>
        <dbReference type="SAM" id="MobiDB-lite"/>
    </source>
</evidence>
<dbReference type="Pfam" id="PF00126">
    <property type="entry name" value="HTH_1"/>
    <property type="match status" value="1"/>
</dbReference>
<keyword evidence="3" id="KW-0238">DNA-binding</keyword>
<dbReference type="PANTHER" id="PTHR30419:SF8">
    <property type="entry name" value="NITROGEN ASSIMILATION TRANSCRIPTIONAL ACTIVATOR-RELATED"/>
    <property type="match status" value="1"/>
</dbReference>
<dbReference type="Gene3D" id="3.40.190.290">
    <property type="match status" value="1"/>
</dbReference>
<proteinExistence type="inferred from homology"/>
<comment type="caution">
    <text evidence="7">The sequence shown here is derived from an EMBL/GenBank/DDBJ whole genome shotgun (WGS) entry which is preliminary data.</text>
</comment>